<feature type="non-terminal residue" evidence="1">
    <location>
        <position position="166"/>
    </location>
</feature>
<reference evidence="1" key="1">
    <citation type="journal article" date="2014" name="Front. Microbiol.">
        <title>High frequency of phylogenetically diverse reductive dehalogenase-homologous genes in deep subseafloor sedimentary metagenomes.</title>
        <authorList>
            <person name="Kawai M."/>
            <person name="Futagami T."/>
            <person name="Toyoda A."/>
            <person name="Takaki Y."/>
            <person name="Nishi S."/>
            <person name="Hori S."/>
            <person name="Arai W."/>
            <person name="Tsubouchi T."/>
            <person name="Morono Y."/>
            <person name="Uchiyama I."/>
            <person name="Ito T."/>
            <person name="Fujiyama A."/>
            <person name="Inagaki F."/>
            <person name="Takami H."/>
        </authorList>
    </citation>
    <scope>NUCLEOTIDE SEQUENCE</scope>
    <source>
        <strain evidence="1">Expedition CK06-06</strain>
    </source>
</reference>
<protein>
    <recommendedName>
        <fullName evidence="2">UDP-2,4-diacetamido-2,4, 6-trideoxy-beta-L-altropyranose hydrolase</fullName>
    </recommendedName>
</protein>
<accession>X0VLW8</accession>
<proteinExistence type="predicted"/>
<evidence type="ECO:0000313" key="1">
    <source>
        <dbReference type="EMBL" id="GAG12197.1"/>
    </source>
</evidence>
<comment type="caution">
    <text evidence="1">The sequence shown here is derived from an EMBL/GenBank/DDBJ whole genome shotgun (WGS) entry which is preliminary data.</text>
</comment>
<sequence length="166" mass="19023">MNIAFRVDASTDIGVGHLIRCLALSEELTKKPHSCFFVSKIENDDLIGKIEKNNVHFQINPNATLREDVETLVKFSNENNIDWIITDHYGTNAEYIKKIKENNFNVLAIDDNAQIHYFSDIVLNQNIGSEKLKYSAEKHTKFLIGPKYAIIRDQLLVKDSKAEKNE</sequence>
<organism evidence="1">
    <name type="scientific">marine sediment metagenome</name>
    <dbReference type="NCBI Taxonomy" id="412755"/>
    <lineage>
        <taxon>unclassified sequences</taxon>
        <taxon>metagenomes</taxon>
        <taxon>ecological metagenomes</taxon>
    </lineage>
</organism>
<gene>
    <name evidence="1" type="ORF">S01H1_35521</name>
</gene>
<dbReference type="EMBL" id="BARS01022198">
    <property type="protein sequence ID" value="GAG12197.1"/>
    <property type="molecule type" value="Genomic_DNA"/>
</dbReference>
<dbReference type="AlphaFoldDB" id="X0VLW8"/>
<name>X0VLW8_9ZZZZ</name>
<evidence type="ECO:0008006" key="2">
    <source>
        <dbReference type="Google" id="ProtNLM"/>
    </source>
</evidence>
<dbReference type="Gene3D" id="3.40.50.11190">
    <property type="match status" value="1"/>
</dbReference>